<name>A0A1E5IZN5_SHECO</name>
<dbReference type="STRING" id="23.BEL05_16900"/>
<dbReference type="InterPro" id="IPR015942">
    <property type="entry name" value="Asp/Glu/hydantoin_racemase"/>
</dbReference>
<dbReference type="NCBIfam" id="TIGR00035">
    <property type="entry name" value="asp_race"/>
    <property type="match status" value="1"/>
</dbReference>
<dbReference type="Proteomes" id="UP000095230">
    <property type="component" value="Unassembled WGS sequence"/>
</dbReference>
<proteinExistence type="inferred from homology"/>
<dbReference type="Proteomes" id="UP000773469">
    <property type="component" value="Unassembled WGS sequence"/>
</dbReference>
<comment type="similarity">
    <text evidence="1">Belongs to the aspartate/glutamate racemases family.</text>
</comment>
<evidence type="ECO:0000256" key="2">
    <source>
        <dbReference type="ARBA" id="ARBA00023235"/>
    </source>
</evidence>
<evidence type="ECO:0000313" key="4">
    <source>
        <dbReference type="EMBL" id="OEG75894.1"/>
    </source>
</evidence>
<keyword evidence="6" id="KW-1185">Reference proteome</keyword>
<sequence>MKTIGLLGGMSWESTATYYQKINQGIKRECGGLTSAQIVLNSVNFAEIEAMQHQGDWGGTAKILSEAALSVERGGADFILICTNTMHKVFDEIAHAVSIPLVHIVDATAEVLQLQGIKRIGLLGTRFTMEQAFYKGRLANHFGIETLVPTPSEQTVIHDVIYQELCCGIISETSKARYLEVITALKEQGAEAIILGCTEIALLVDQTDTDVPLYDTAALHCERAVRLALIDSV</sequence>
<dbReference type="EMBL" id="BPEU01000015">
    <property type="protein sequence ID" value="GIU41486.1"/>
    <property type="molecule type" value="Genomic_DNA"/>
</dbReference>
<dbReference type="GO" id="GO:0047661">
    <property type="term" value="F:amino-acid racemase activity"/>
    <property type="evidence" value="ECO:0007669"/>
    <property type="project" value="InterPro"/>
</dbReference>
<dbReference type="InterPro" id="IPR001920">
    <property type="entry name" value="Asp/Glu_race"/>
</dbReference>
<reference evidence="3 6" key="2">
    <citation type="submission" date="2021-05" db="EMBL/GenBank/DDBJ databases">
        <title>Molecular characterization for Shewanella algae harboring chromosomal blaOXA-55-like strains isolated from clinical and environment sample.</title>
        <authorList>
            <person name="Ohama Y."/>
            <person name="Aoki K."/>
            <person name="Harada S."/>
            <person name="Moriya K."/>
            <person name="Ishii Y."/>
            <person name="Tateda K."/>
        </authorList>
    </citation>
    <scope>NUCLEOTIDE SEQUENCE [LARGE SCALE GENOMIC DNA]</scope>
    <source>
        <strain evidence="3 6">MBTL60-118</strain>
    </source>
</reference>
<dbReference type="SUPFAM" id="SSF53681">
    <property type="entry name" value="Aspartate/glutamate racemase"/>
    <property type="match status" value="2"/>
</dbReference>
<comment type="caution">
    <text evidence="4">The sequence shown here is derived from an EMBL/GenBank/DDBJ whole genome shotgun (WGS) entry which is preliminary data.</text>
</comment>
<organism evidence="4 5">
    <name type="scientific">Shewanella colwelliana</name>
    <name type="common">Alteromonas colwelliana</name>
    <dbReference type="NCBI Taxonomy" id="23"/>
    <lineage>
        <taxon>Bacteria</taxon>
        <taxon>Pseudomonadati</taxon>
        <taxon>Pseudomonadota</taxon>
        <taxon>Gammaproteobacteria</taxon>
        <taxon>Alteromonadales</taxon>
        <taxon>Shewanellaceae</taxon>
        <taxon>Shewanella</taxon>
    </lineage>
</organism>
<dbReference type="EMBL" id="MCBT01000001">
    <property type="protein sequence ID" value="OEG75894.1"/>
    <property type="molecule type" value="Genomic_DNA"/>
</dbReference>
<evidence type="ECO:0000313" key="3">
    <source>
        <dbReference type="EMBL" id="GIU41486.1"/>
    </source>
</evidence>
<evidence type="ECO:0000313" key="6">
    <source>
        <dbReference type="Proteomes" id="UP000773469"/>
    </source>
</evidence>
<dbReference type="Gene3D" id="3.40.50.1860">
    <property type="match status" value="2"/>
</dbReference>
<dbReference type="Pfam" id="PF01177">
    <property type="entry name" value="Asp_Glu_race"/>
    <property type="match status" value="1"/>
</dbReference>
<dbReference type="OrthoDB" id="9803739at2"/>
<dbReference type="AlphaFoldDB" id="A0A1E5IZN5"/>
<evidence type="ECO:0000256" key="1">
    <source>
        <dbReference type="ARBA" id="ARBA00007847"/>
    </source>
</evidence>
<accession>A0A1E5IZN5</accession>
<reference evidence="4 5" key="1">
    <citation type="submission" date="2016-07" db="EMBL/GenBank/DDBJ databases">
        <title>Whole-genome of two Shewanella species isolated from a digestive organ of sea cucumber Apostichopus japonicus Selenka 1867.</title>
        <authorList>
            <person name="Hong H.-H."/>
            <person name="Choi H."/>
            <person name="Cheon S."/>
            <person name="Oh J.-S."/>
            <person name="Lee H.-G."/>
            <person name="Park C."/>
        </authorList>
    </citation>
    <scope>NUCLEOTIDE SEQUENCE [LARGE SCALE GENOMIC DNA]</scope>
    <source>
        <strain evidence="4 5">CSB03KR</strain>
    </source>
</reference>
<dbReference type="PANTHER" id="PTHR21198:SF7">
    <property type="entry name" value="ASPARTATE-GLUTAMATE RACEMASE FAMILY"/>
    <property type="match status" value="1"/>
</dbReference>
<evidence type="ECO:0000313" key="5">
    <source>
        <dbReference type="Proteomes" id="UP000095230"/>
    </source>
</evidence>
<dbReference type="InterPro" id="IPR004380">
    <property type="entry name" value="Asp_race"/>
</dbReference>
<keyword evidence="2" id="KW-0413">Isomerase</keyword>
<dbReference type="RefSeq" id="WP_028764912.1">
    <property type="nucleotide sequence ID" value="NZ_BPEU01000015.1"/>
</dbReference>
<dbReference type="PANTHER" id="PTHR21198">
    <property type="entry name" value="GLUTAMATE RACEMASE"/>
    <property type="match status" value="1"/>
</dbReference>
<gene>
    <name evidence="3" type="primary">ygeA</name>
    <name evidence="4" type="ORF">BEL05_16900</name>
    <name evidence="3" type="ORF">TUM3794_22590</name>
</gene>
<protein>
    <submittedName>
        <fullName evidence="4">Aspartate racemase</fullName>
    </submittedName>
</protein>